<dbReference type="RefSeq" id="WP_231004787.1">
    <property type="nucleotide sequence ID" value="NZ_JAJNEC010000005.1"/>
</dbReference>
<reference evidence="1 2" key="1">
    <citation type="submission" date="2021-11" db="EMBL/GenBank/DDBJ databases">
        <title>Genomic of Niabella pedocola.</title>
        <authorList>
            <person name="Wu T."/>
        </authorList>
    </citation>
    <scope>NUCLEOTIDE SEQUENCE [LARGE SCALE GENOMIC DNA]</scope>
    <source>
        <strain evidence="1 2">JCM 31011</strain>
    </source>
</reference>
<dbReference type="Proteomes" id="UP001199816">
    <property type="component" value="Unassembled WGS sequence"/>
</dbReference>
<evidence type="ECO:0008006" key="3">
    <source>
        <dbReference type="Google" id="ProtNLM"/>
    </source>
</evidence>
<organism evidence="1 2">
    <name type="scientific">Niabella pedocola</name>
    <dbReference type="NCBI Taxonomy" id="1752077"/>
    <lineage>
        <taxon>Bacteria</taxon>
        <taxon>Pseudomonadati</taxon>
        <taxon>Bacteroidota</taxon>
        <taxon>Chitinophagia</taxon>
        <taxon>Chitinophagales</taxon>
        <taxon>Chitinophagaceae</taxon>
        <taxon>Niabella</taxon>
    </lineage>
</organism>
<proteinExistence type="predicted"/>
<accession>A0ABS8PR49</accession>
<keyword evidence="2" id="KW-1185">Reference proteome</keyword>
<sequence>MQTIQSSRRGFLTNLAVLTAGTVWGSAVSPFFSESHVVPGPESTWQAICTLYKSVPGKLAIKEKKELQPCKGHTHEEGPLVYFPAEKISAQPVWIYWAGRKRPSDLIVHFYKQDDSIITLNQYELQSLLRPENAAQKSVNHPITALLKINDNGQRVLITQTSVYRNKTRTVYIS</sequence>
<dbReference type="PROSITE" id="PS51318">
    <property type="entry name" value="TAT"/>
    <property type="match status" value="1"/>
</dbReference>
<name>A0ABS8PR49_9BACT</name>
<evidence type="ECO:0000313" key="2">
    <source>
        <dbReference type="Proteomes" id="UP001199816"/>
    </source>
</evidence>
<dbReference type="InterPro" id="IPR006311">
    <property type="entry name" value="TAT_signal"/>
</dbReference>
<dbReference type="EMBL" id="JAJNEC010000005">
    <property type="protein sequence ID" value="MCD2423526.1"/>
    <property type="molecule type" value="Genomic_DNA"/>
</dbReference>
<evidence type="ECO:0000313" key="1">
    <source>
        <dbReference type="EMBL" id="MCD2423526.1"/>
    </source>
</evidence>
<protein>
    <recommendedName>
        <fullName evidence="3">Twin-arginine translocation signal domain-containing protein</fullName>
    </recommendedName>
</protein>
<gene>
    <name evidence="1" type="ORF">LQ567_12185</name>
</gene>
<comment type="caution">
    <text evidence="1">The sequence shown here is derived from an EMBL/GenBank/DDBJ whole genome shotgun (WGS) entry which is preliminary data.</text>
</comment>